<feature type="domain" description="DNA-directed RNA polymerase RBP11-like dimerisation" evidence="7">
    <location>
        <begin position="50"/>
        <end position="122"/>
    </location>
</feature>
<dbReference type="GO" id="GO:0003677">
    <property type="term" value="F:DNA binding"/>
    <property type="evidence" value="ECO:0007669"/>
    <property type="project" value="InterPro"/>
</dbReference>
<organism evidence="8">
    <name type="scientific">Noctiluca scintillans</name>
    <name type="common">Sea sparkle</name>
    <name type="synonym">Red tide dinoflagellate</name>
    <dbReference type="NCBI Taxonomy" id="2966"/>
    <lineage>
        <taxon>Eukaryota</taxon>
        <taxon>Sar</taxon>
        <taxon>Alveolata</taxon>
        <taxon>Dinophyceae</taxon>
        <taxon>Noctilucales</taxon>
        <taxon>Noctilucaceae</taxon>
        <taxon>Noctiluca</taxon>
    </lineage>
</organism>
<dbReference type="PROSITE" id="PS01154">
    <property type="entry name" value="RNA_POL_L_13KD"/>
    <property type="match status" value="1"/>
</dbReference>
<keyword evidence="3" id="KW-0804">Transcription</keyword>
<feature type="region of interest" description="Disordered" evidence="6">
    <location>
        <begin position="149"/>
        <end position="234"/>
    </location>
</feature>
<feature type="compositionally biased region" description="Polar residues" evidence="6">
    <location>
        <begin position="193"/>
        <end position="215"/>
    </location>
</feature>
<proteinExistence type="inferred from homology"/>
<keyword evidence="2" id="KW-0240">DNA-directed RNA polymerase</keyword>
<name>A0A7S1EYA1_NOCSC</name>
<dbReference type="SUPFAM" id="SSF55257">
    <property type="entry name" value="RBP11-like subunits of RNA polymerase"/>
    <property type="match status" value="1"/>
</dbReference>
<keyword evidence="4" id="KW-0539">Nucleus</keyword>
<dbReference type="PANTHER" id="PTHR13946">
    <property type="entry name" value="DNA-DIRECTED RNA POLYMERASE I,II,III"/>
    <property type="match status" value="1"/>
</dbReference>
<dbReference type="GO" id="GO:0005665">
    <property type="term" value="C:RNA polymerase II, core complex"/>
    <property type="evidence" value="ECO:0007669"/>
    <property type="project" value="InterPro"/>
</dbReference>
<evidence type="ECO:0000256" key="3">
    <source>
        <dbReference type="ARBA" id="ARBA00023163"/>
    </source>
</evidence>
<evidence type="ECO:0000256" key="6">
    <source>
        <dbReference type="SAM" id="MobiDB-lite"/>
    </source>
</evidence>
<comment type="subcellular location">
    <subcellularLocation>
        <location evidence="1">Nucleus</location>
    </subcellularLocation>
</comment>
<feature type="compositionally biased region" description="Basic and acidic residues" evidence="6">
    <location>
        <begin position="172"/>
        <end position="192"/>
    </location>
</feature>
<evidence type="ECO:0000256" key="2">
    <source>
        <dbReference type="ARBA" id="ARBA00022478"/>
    </source>
</evidence>
<evidence type="ECO:0000313" key="8">
    <source>
        <dbReference type="EMBL" id="CAD8831345.1"/>
    </source>
</evidence>
<dbReference type="Pfam" id="PF13656">
    <property type="entry name" value="RNA_pol_L_2"/>
    <property type="match status" value="1"/>
</dbReference>
<comment type="similarity">
    <text evidence="5">Belongs to the archaeal Rpo11/eukaryotic RPB11/RPC19 RNA polymerase subunit family.</text>
</comment>
<dbReference type="InterPro" id="IPR022905">
    <property type="entry name" value="Rpo11-like"/>
</dbReference>
<dbReference type="EMBL" id="HBFQ01008104">
    <property type="protein sequence ID" value="CAD8831345.1"/>
    <property type="molecule type" value="Transcribed_RNA"/>
</dbReference>
<dbReference type="InterPro" id="IPR009025">
    <property type="entry name" value="RBP11-like_dimer"/>
</dbReference>
<gene>
    <name evidence="8" type="ORF">NSCI0253_LOCUS5692</name>
</gene>
<dbReference type="Gene3D" id="3.30.1360.10">
    <property type="entry name" value="RNA polymerase, RBP11-like subunit"/>
    <property type="match status" value="1"/>
</dbReference>
<reference evidence="8" key="1">
    <citation type="submission" date="2021-01" db="EMBL/GenBank/DDBJ databases">
        <authorList>
            <person name="Corre E."/>
            <person name="Pelletier E."/>
            <person name="Niang G."/>
            <person name="Scheremetjew M."/>
            <person name="Finn R."/>
            <person name="Kale V."/>
            <person name="Holt S."/>
            <person name="Cochrane G."/>
            <person name="Meng A."/>
            <person name="Brown T."/>
            <person name="Cohen L."/>
        </authorList>
    </citation>
    <scope>NUCLEOTIDE SEQUENCE</scope>
</reference>
<accession>A0A7S1EYA1</accession>
<protein>
    <recommendedName>
        <fullName evidence="7">DNA-directed RNA polymerase RBP11-like dimerisation domain-containing protein</fullName>
    </recommendedName>
</protein>
<evidence type="ECO:0000256" key="5">
    <source>
        <dbReference type="ARBA" id="ARBA00025751"/>
    </source>
</evidence>
<dbReference type="AlphaFoldDB" id="A0A7S1EYA1"/>
<dbReference type="PANTHER" id="PTHR13946:SF16">
    <property type="entry name" value="DNA-DIRECTED RNA POLYMERASE II SUBUNIT RPB11"/>
    <property type="match status" value="1"/>
</dbReference>
<evidence type="ECO:0000256" key="1">
    <source>
        <dbReference type="ARBA" id="ARBA00004123"/>
    </source>
</evidence>
<sequence>MATPGQLQMYNKMEVSEMFGLDHRAMDNTPGIEKIHRIHKYRDEKVPDAIIFHIWLEDHTLGNLLRMELLRNSSVLFVGYKVPHPLNFMIELRVQTLPKTTPEIAVRRAVRNLKEETKSMLDQFDRGVKQYQQREAAKLPILDALQEGMMTGDSDTSAPMQTSSAEFDEGGDSPRDEDRHFQEQLEQLERLGHTSTSFSPSYEPTSPATGLQQDPSARLLGTRQPPLRQRDSVP</sequence>
<dbReference type="GO" id="GO:0006366">
    <property type="term" value="P:transcription by RNA polymerase II"/>
    <property type="evidence" value="ECO:0007669"/>
    <property type="project" value="InterPro"/>
</dbReference>
<dbReference type="InterPro" id="IPR008193">
    <property type="entry name" value="RNA_pol_Rpb11_13-16kDa_CS"/>
</dbReference>
<dbReference type="InterPro" id="IPR037685">
    <property type="entry name" value="RBP11"/>
</dbReference>
<evidence type="ECO:0000259" key="7">
    <source>
        <dbReference type="Pfam" id="PF13656"/>
    </source>
</evidence>
<dbReference type="GO" id="GO:0003899">
    <property type="term" value="F:DNA-directed RNA polymerase activity"/>
    <property type="evidence" value="ECO:0007669"/>
    <property type="project" value="InterPro"/>
</dbReference>
<dbReference type="InterPro" id="IPR036603">
    <property type="entry name" value="RBP11-like"/>
</dbReference>
<evidence type="ECO:0000256" key="4">
    <source>
        <dbReference type="ARBA" id="ARBA00023242"/>
    </source>
</evidence>
<dbReference type="HAMAP" id="MF_00261">
    <property type="entry name" value="RNApol_arch_Rpo11"/>
    <property type="match status" value="1"/>
</dbReference>
<feature type="compositionally biased region" description="Polar residues" evidence="6">
    <location>
        <begin position="153"/>
        <end position="165"/>
    </location>
</feature>
<dbReference type="GO" id="GO:0046983">
    <property type="term" value="F:protein dimerization activity"/>
    <property type="evidence" value="ECO:0007669"/>
    <property type="project" value="InterPro"/>
</dbReference>
<dbReference type="CDD" id="cd06926">
    <property type="entry name" value="RNAP_II_RPB11"/>
    <property type="match status" value="1"/>
</dbReference>